<proteinExistence type="inferred from homology"/>
<gene>
    <name evidence="12" type="ORF">HOLleu_06327</name>
</gene>
<reference evidence="12" key="1">
    <citation type="submission" date="2021-10" db="EMBL/GenBank/DDBJ databases">
        <title>Tropical sea cucumber genome reveals ecological adaptation and Cuvierian tubules defense mechanism.</title>
        <authorList>
            <person name="Chen T."/>
        </authorList>
    </citation>
    <scope>NUCLEOTIDE SEQUENCE</scope>
    <source>
        <strain evidence="12">Nanhai2018</strain>
        <tissue evidence="12">Muscle</tissue>
    </source>
</reference>
<name>A0A9Q1CLY2_HOLLE</name>
<comment type="pathway">
    <text evidence="5">Cofactor biosynthesis; NAD(+) biosynthesis; nicotinamide D-ribonucleotide from 5-phospho-alpha-D-ribose 1-diphosphate and nicotinamide: step 1/1.</text>
</comment>
<dbReference type="PANTHER" id="PTHR43816:SF1">
    <property type="entry name" value="NICOTINAMIDE PHOSPHORIBOSYLTRANSFERASE"/>
    <property type="match status" value="1"/>
</dbReference>
<comment type="similarity">
    <text evidence="1">Belongs to the NAPRTase family.</text>
</comment>
<keyword evidence="4" id="KW-0808">Transferase</keyword>
<dbReference type="InterPro" id="IPR036068">
    <property type="entry name" value="Nicotinate_pribotase-like_C"/>
</dbReference>
<dbReference type="Pfam" id="PF18127">
    <property type="entry name" value="NAMPT_N"/>
    <property type="match status" value="1"/>
</dbReference>
<evidence type="ECO:0000256" key="1">
    <source>
        <dbReference type="ARBA" id="ARBA00010897"/>
    </source>
</evidence>
<dbReference type="InterPro" id="IPR041529">
    <property type="entry name" value="DUF5598"/>
</dbReference>
<dbReference type="InterPro" id="IPR016471">
    <property type="entry name" value="Nicotinamide_PRibTrfase"/>
</dbReference>
<keyword evidence="13" id="KW-1185">Reference proteome</keyword>
<dbReference type="EC" id="2.4.2.12" evidence="6"/>
<evidence type="ECO:0000256" key="3">
    <source>
        <dbReference type="ARBA" id="ARBA00022676"/>
    </source>
</evidence>
<comment type="caution">
    <text evidence="12">The sequence shown here is derived from an EMBL/GenBank/DDBJ whole genome shotgun (WGS) entry which is preliminary data.</text>
</comment>
<dbReference type="GO" id="GO:0009435">
    <property type="term" value="P:NAD+ biosynthetic process"/>
    <property type="evidence" value="ECO:0007669"/>
    <property type="project" value="InterPro"/>
</dbReference>
<organism evidence="12 13">
    <name type="scientific">Holothuria leucospilota</name>
    <name type="common">Black long sea cucumber</name>
    <name type="synonym">Mertensiothuria leucospilota</name>
    <dbReference type="NCBI Taxonomy" id="206669"/>
    <lineage>
        <taxon>Eukaryota</taxon>
        <taxon>Metazoa</taxon>
        <taxon>Echinodermata</taxon>
        <taxon>Eleutherozoa</taxon>
        <taxon>Echinozoa</taxon>
        <taxon>Holothuroidea</taxon>
        <taxon>Aspidochirotacea</taxon>
        <taxon>Aspidochirotida</taxon>
        <taxon>Holothuriidae</taxon>
        <taxon>Holothuria</taxon>
    </lineage>
</organism>
<dbReference type="SUPFAM" id="SSF51690">
    <property type="entry name" value="Nicotinate/Quinolinate PRTase C-terminal domain-like"/>
    <property type="match status" value="1"/>
</dbReference>
<evidence type="ECO:0000259" key="10">
    <source>
        <dbReference type="Pfam" id="PF04095"/>
    </source>
</evidence>
<feature type="binding site" evidence="9">
    <location>
        <position position="369"/>
    </location>
    <ligand>
        <name>beta-nicotinamide D-ribonucleotide</name>
        <dbReference type="ChEBI" id="CHEBI:14649"/>
    </ligand>
</feature>
<dbReference type="Pfam" id="PF04095">
    <property type="entry name" value="NAPRTase"/>
    <property type="match status" value="1"/>
</dbReference>
<feature type="binding site" evidence="9">
    <location>
        <begin position="296"/>
        <end position="298"/>
    </location>
    <ligand>
        <name>beta-nicotinamide D-ribonucleotide</name>
        <dbReference type="ChEBI" id="CHEBI:14649"/>
    </ligand>
</feature>
<evidence type="ECO:0000256" key="4">
    <source>
        <dbReference type="ARBA" id="ARBA00022679"/>
    </source>
</evidence>
<accession>A0A9Q1CLY2</accession>
<feature type="domain" description="Nicotinamide phosphoribosyltransferase N-terminal" evidence="11">
    <location>
        <begin position="6"/>
        <end position="102"/>
    </location>
</feature>
<dbReference type="Gene3D" id="3.20.20.70">
    <property type="entry name" value="Aldolase class I"/>
    <property type="match status" value="1"/>
</dbReference>
<dbReference type="InterPro" id="IPR041525">
    <property type="entry name" value="N/Namide_PRibTrfase"/>
</dbReference>
<keyword evidence="3 12" id="KW-0328">Glycosyltransferase</keyword>
<feature type="domain" description="Nicotinate/nicotinamide phosphoribosyltransferase" evidence="10">
    <location>
        <begin position="174"/>
        <end position="414"/>
    </location>
</feature>
<feature type="binding site" evidence="9">
    <location>
        <position position="377"/>
    </location>
    <ligand>
        <name>beta-nicotinamide D-ribonucleotide</name>
        <dbReference type="ChEBI" id="CHEBI:14649"/>
    </ligand>
</feature>
<dbReference type="AlphaFoldDB" id="A0A9Q1CLY2"/>
<comment type="catalytic activity">
    <reaction evidence="8">
        <text>beta-nicotinamide D-ribonucleotide + diphosphate = 5-phospho-alpha-D-ribose 1-diphosphate + nicotinamide + H(+)</text>
        <dbReference type="Rhea" id="RHEA:16149"/>
        <dbReference type="ChEBI" id="CHEBI:14649"/>
        <dbReference type="ChEBI" id="CHEBI:15378"/>
        <dbReference type="ChEBI" id="CHEBI:17154"/>
        <dbReference type="ChEBI" id="CHEBI:33019"/>
        <dbReference type="ChEBI" id="CHEBI:58017"/>
        <dbReference type="EC" id="2.4.2.12"/>
    </reaction>
    <physiologicalReaction direction="right-to-left" evidence="8">
        <dbReference type="Rhea" id="RHEA:16151"/>
    </physiologicalReaction>
</comment>
<feature type="binding site" evidence="9">
    <location>
        <position position="205"/>
    </location>
    <ligand>
        <name>beta-nicotinamide D-ribonucleotide</name>
        <dbReference type="ChEBI" id="CHEBI:14649"/>
    </ligand>
</feature>
<dbReference type="PANTHER" id="PTHR43816">
    <property type="entry name" value="NICOTINAMIDE PHOSPHORIBOSYLTRANSFERASE"/>
    <property type="match status" value="1"/>
</dbReference>
<dbReference type="InterPro" id="IPR013785">
    <property type="entry name" value="Aldolase_TIM"/>
</dbReference>
<dbReference type="EMBL" id="JAIZAY010000002">
    <property type="protein sequence ID" value="KAJ8047346.1"/>
    <property type="molecule type" value="Genomic_DNA"/>
</dbReference>
<dbReference type="Proteomes" id="UP001152320">
    <property type="component" value="Chromosome 2"/>
</dbReference>
<evidence type="ECO:0000256" key="5">
    <source>
        <dbReference type="ARBA" id="ARBA00035007"/>
    </source>
</evidence>
<protein>
    <recommendedName>
        <fullName evidence="7">Nicotinamide phosphoribosyltransferase</fullName>
        <ecNumber evidence="6">2.4.2.12</ecNumber>
    </recommendedName>
</protein>
<sequence length="467" mass="52152">MACFDNILLCTDSYKVTHHFQYPEGTTQVYSYFESRGGKFPTVTFFGLQYILKKWLVGKVVSEEKIQEAKELYKLHFASDIFNEDGWRYILKKHNGLIPLRIKAVPEGSVVPVKNVLFTVENTDPNVPWLTNWFETLLVQIWYPTTVATNSRAMKTIIAKYLSETADSMGGLPFKLHDFGFRGTSSVESAGIGGAAHLVNFVGTDTVASLVMARHYYGCEMAGFSIPAAEHSTITTWGKNHEKEAFANMLHKFPKGLVAVVSDSFDIFNACENVWGKELKDMVEKRGQSESTLVIRPDSGDPPEIVVKVLNILEKCFGSTINSKGYKMLPPYLRVIQGDGISYETLQGILDKVKENNWSSDNLVFGCGGSLLQKVHRDTQKFAFKCSYCVINGVGKDVFKAPITDPGKNSKKGKLTLELEDGTYVTRQGGTGNPEKDLLVPVFENGILLKEYTLDEIRKRAEVDEAK</sequence>
<evidence type="ECO:0000256" key="9">
    <source>
        <dbReference type="PIRSR" id="PIRSR005943-1"/>
    </source>
</evidence>
<dbReference type="GO" id="GO:0047280">
    <property type="term" value="F:nicotinamide phosphoribosyltransferase activity"/>
    <property type="evidence" value="ECO:0007669"/>
    <property type="project" value="UniProtKB-EC"/>
</dbReference>
<feature type="binding site" evidence="9">
    <location>
        <position position="296"/>
    </location>
    <ligand>
        <name>diphosphate</name>
        <dbReference type="ChEBI" id="CHEBI:33019"/>
    </ligand>
</feature>
<dbReference type="CDD" id="cd01569">
    <property type="entry name" value="PBEF_like"/>
    <property type="match status" value="1"/>
</dbReference>
<evidence type="ECO:0000313" key="13">
    <source>
        <dbReference type="Proteomes" id="UP001152320"/>
    </source>
</evidence>
<evidence type="ECO:0000256" key="6">
    <source>
        <dbReference type="ARBA" id="ARBA00035024"/>
    </source>
</evidence>
<dbReference type="OrthoDB" id="193380at2759"/>
<feature type="binding site" evidence="9">
    <location>
        <begin position="338"/>
        <end position="339"/>
    </location>
    <ligand>
        <name>beta-nicotinamide D-ribonucleotide</name>
        <dbReference type="ChEBI" id="CHEBI:14649"/>
    </ligand>
</feature>
<dbReference type="NCBIfam" id="NF006629">
    <property type="entry name" value="PRK09198.1"/>
    <property type="match status" value="1"/>
</dbReference>
<dbReference type="PIRSF" id="PIRSF005943">
    <property type="entry name" value="NMPRT"/>
    <property type="match status" value="1"/>
</dbReference>
<evidence type="ECO:0000313" key="12">
    <source>
        <dbReference type="EMBL" id="KAJ8047346.1"/>
    </source>
</evidence>
<evidence type="ECO:0000256" key="8">
    <source>
        <dbReference type="ARBA" id="ARBA00047835"/>
    </source>
</evidence>
<evidence type="ECO:0000256" key="2">
    <source>
        <dbReference type="ARBA" id="ARBA00022642"/>
    </source>
</evidence>
<feature type="binding site" evidence="9">
    <location>
        <position position="182"/>
    </location>
    <ligand>
        <name>diphosphate</name>
        <dbReference type="ChEBI" id="CHEBI:33019"/>
    </ligand>
</feature>
<keyword evidence="2" id="KW-0662">Pyridine nucleotide biosynthesis</keyword>
<evidence type="ECO:0000259" key="11">
    <source>
        <dbReference type="Pfam" id="PF18127"/>
    </source>
</evidence>
<feature type="binding site" evidence="9">
    <location>
        <position position="231"/>
    </location>
    <ligand>
        <name>diphosphate</name>
        <dbReference type="ChEBI" id="CHEBI:33019"/>
    </ligand>
</feature>
<evidence type="ECO:0000256" key="7">
    <source>
        <dbReference type="ARBA" id="ARBA00035036"/>
    </source>
</evidence>